<keyword evidence="2" id="KW-1133">Transmembrane helix</keyword>
<evidence type="ECO:0000256" key="2">
    <source>
        <dbReference type="SAM" id="Phobius"/>
    </source>
</evidence>
<evidence type="ECO:0000313" key="4">
    <source>
        <dbReference type="Proteomes" id="UP000256727"/>
    </source>
</evidence>
<dbReference type="GO" id="GO:0015128">
    <property type="term" value="F:gluconate transmembrane transporter activity"/>
    <property type="evidence" value="ECO:0007669"/>
    <property type="project" value="InterPro"/>
</dbReference>
<organism evidence="3 4">
    <name type="scientific">Citricoccus muralis</name>
    <dbReference type="NCBI Taxonomy" id="169134"/>
    <lineage>
        <taxon>Bacteria</taxon>
        <taxon>Bacillati</taxon>
        <taxon>Actinomycetota</taxon>
        <taxon>Actinomycetes</taxon>
        <taxon>Micrococcales</taxon>
        <taxon>Micrococcaceae</taxon>
        <taxon>Citricoccus</taxon>
    </lineage>
</organism>
<dbReference type="Pfam" id="PF02447">
    <property type="entry name" value="GntP_permease"/>
    <property type="match status" value="2"/>
</dbReference>
<keyword evidence="4" id="KW-1185">Reference proteome</keyword>
<keyword evidence="2" id="KW-0812">Transmembrane</keyword>
<feature type="transmembrane region" description="Helical" evidence="2">
    <location>
        <begin position="175"/>
        <end position="198"/>
    </location>
</feature>
<feature type="transmembrane region" description="Helical" evidence="2">
    <location>
        <begin position="414"/>
        <end position="438"/>
    </location>
</feature>
<feature type="compositionally biased region" description="Gly residues" evidence="1">
    <location>
        <begin position="234"/>
        <end position="248"/>
    </location>
</feature>
<evidence type="ECO:0000256" key="1">
    <source>
        <dbReference type="SAM" id="MobiDB-lite"/>
    </source>
</evidence>
<reference evidence="3 4" key="1">
    <citation type="submission" date="2018-07" db="EMBL/GenBank/DDBJ databases">
        <title>Sequencing the genomes of 1000 actinobacteria strains.</title>
        <authorList>
            <person name="Klenk H.-P."/>
        </authorList>
    </citation>
    <scope>NUCLEOTIDE SEQUENCE [LARGE SCALE GENOMIC DNA]</scope>
    <source>
        <strain evidence="3 4">DSM 14442</strain>
    </source>
</reference>
<feature type="transmembrane region" description="Helical" evidence="2">
    <location>
        <begin position="57"/>
        <end position="77"/>
    </location>
</feature>
<dbReference type="PANTHER" id="PTHR30354">
    <property type="entry name" value="GNT FAMILY GLUCONATE TRANSPORTER"/>
    <property type="match status" value="1"/>
</dbReference>
<dbReference type="GO" id="GO:0005886">
    <property type="term" value="C:plasma membrane"/>
    <property type="evidence" value="ECO:0007669"/>
    <property type="project" value="TreeGrafter"/>
</dbReference>
<feature type="transmembrane region" description="Helical" evidence="2">
    <location>
        <begin position="137"/>
        <end position="155"/>
    </location>
</feature>
<feature type="transmembrane region" description="Helical" evidence="2">
    <location>
        <begin position="371"/>
        <end position="402"/>
    </location>
</feature>
<dbReference type="EMBL" id="QREH01000001">
    <property type="protein sequence ID" value="REE04737.1"/>
    <property type="molecule type" value="Genomic_DNA"/>
</dbReference>
<feature type="region of interest" description="Disordered" evidence="1">
    <location>
        <begin position="228"/>
        <end position="251"/>
    </location>
</feature>
<dbReference type="OrthoDB" id="3636773at2"/>
<comment type="caution">
    <text evidence="3">The sequence shown here is derived from an EMBL/GenBank/DDBJ whole genome shotgun (WGS) entry which is preliminary data.</text>
</comment>
<feature type="transmembrane region" description="Helical" evidence="2">
    <location>
        <begin position="32"/>
        <end position="50"/>
    </location>
</feature>
<dbReference type="InterPro" id="IPR003474">
    <property type="entry name" value="Glcn_transporter"/>
</dbReference>
<dbReference type="AlphaFoldDB" id="A0A3D9LH19"/>
<dbReference type="PANTHER" id="PTHR30354:SF11">
    <property type="entry name" value="PERMEASE"/>
    <property type="match status" value="1"/>
</dbReference>
<feature type="transmembrane region" description="Helical" evidence="2">
    <location>
        <begin position="290"/>
        <end position="311"/>
    </location>
</feature>
<feature type="transmembrane region" description="Helical" evidence="2">
    <location>
        <begin position="458"/>
        <end position="475"/>
    </location>
</feature>
<feature type="transmembrane region" description="Helical" evidence="2">
    <location>
        <begin position="261"/>
        <end position="284"/>
    </location>
</feature>
<name>A0A3D9LH19_9MICC</name>
<gene>
    <name evidence="3" type="ORF">C8E99_2587</name>
</gene>
<evidence type="ECO:0000313" key="3">
    <source>
        <dbReference type="EMBL" id="REE04737.1"/>
    </source>
</evidence>
<dbReference type="Proteomes" id="UP000256727">
    <property type="component" value="Unassembled WGS sequence"/>
</dbReference>
<keyword evidence="2" id="KW-0472">Membrane</keyword>
<feature type="transmembrane region" description="Helical" evidence="2">
    <location>
        <begin position="97"/>
        <end position="125"/>
    </location>
</feature>
<sequence length="477" mass="48528">MIAVHTLIAILVIVVLIIRLKVDPVISLVLGSLYLGIATGVGLAGTIEAITTGFGEIMVEVGLLIGFGVLIGSQLHASGAFTRLVTVLVRTVGADRLPYSMAALLSVVMPSIYVDVQVVLAAPVARSAAPKIGKHGLPLLAAALGTGIFSGYVFVVPGLAALSITGLMDIPLGDWLLYGLVLGPVTALLTTLVMRLILRTNYWKPASDEGATPVAELEEARLQEAHADSVGHAGTTGGGGSTGGGGTTGSASTAPARELPLVVLFLPIIVPLVLIAFGAFAGLFEFTNPVIEFFGDANIALFIGLLGAYLISRITNGNGRTQDALQSGFHTTGEILLITGVGGSLGAVIGASGLDQVLAGLFTANESMPTILIIVLAWFVAALLHLAIGSVSVAAIAAAGIIAPVLGAVDVSPIAMGLAIASGAMFALQVNSNFFWMFNSLLGLTTKGSLKTLTMSTSISSVISLPIVVILALVLPA</sequence>
<accession>A0A3D9LH19</accession>
<dbReference type="RefSeq" id="WP_115932613.1">
    <property type="nucleotide sequence ID" value="NZ_QREH01000001.1"/>
</dbReference>
<protein>
    <submittedName>
        <fullName evidence="3">H+/gluconate symporter-like permease</fullName>
    </submittedName>
</protein>
<feature type="transmembrane region" description="Helical" evidence="2">
    <location>
        <begin position="332"/>
        <end position="351"/>
    </location>
</feature>
<proteinExistence type="predicted"/>